<accession>A0A2G9QB66</accession>
<feature type="domain" description="MADF" evidence="2">
    <location>
        <begin position="12"/>
        <end position="109"/>
    </location>
</feature>
<protein>
    <recommendedName>
        <fullName evidence="2">MADF domain-containing protein</fullName>
    </recommendedName>
</protein>
<dbReference type="Proteomes" id="UP000228934">
    <property type="component" value="Unassembled WGS sequence"/>
</dbReference>
<feature type="compositionally biased region" description="Low complexity" evidence="1">
    <location>
        <begin position="109"/>
        <end position="120"/>
    </location>
</feature>
<dbReference type="InterPro" id="IPR006578">
    <property type="entry name" value="MADF-dom"/>
</dbReference>
<organism evidence="3 4">
    <name type="scientific">Aquarana catesbeiana</name>
    <name type="common">American bullfrog</name>
    <name type="synonym">Rana catesbeiana</name>
    <dbReference type="NCBI Taxonomy" id="8400"/>
    <lineage>
        <taxon>Eukaryota</taxon>
        <taxon>Metazoa</taxon>
        <taxon>Chordata</taxon>
        <taxon>Craniata</taxon>
        <taxon>Vertebrata</taxon>
        <taxon>Euteleostomi</taxon>
        <taxon>Amphibia</taxon>
        <taxon>Batrachia</taxon>
        <taxon>Anura</taxon>
        <taxon>Neobatrachia</taxon>
        <taxon>Ranoidea</taxon>
        <taxon>Ranidae</taxon>
        <taxon>Aquarana</taxon>
    </lineage>
</organism>
<dbReference type="PROSITE" id="PS51029">
    <property type="entry name" value="MADF"/>
    <property type="match status" value="1"/>
</dbReference>
<dbReference type="Pfam" id="PF10545">
    <property type="entry name" value="MADF_DNA_bdg"/>
    <property type="match status" value="1"/>
</dbReference>
<gene>
    <name evidence="3" type="ORF">AB205_0051150</name>
</gene>
<proteinExistence type="predicted"/>
<sequence>MDILQDNDFMAIFIDMFRELPCLWEFNHPHYRNQTKRKAALDQLLELVKQVISTADITYLKILIGGLRSTYVRENQKVQDLQRSGAADDIYVPRMWYYDSLHFLEFQTEPRSSPSSLPSTLPSPPAEASDAQPGPSRQKNVEEPRLSQESLSQEVAGPSQLPDLQVPPQHLERESGRRRSALEEAAIGLFWMATEALGAPHTMEEDFAAIIASKMQRMEEGQQLMCESLILEALNKGMRAQITSDTHFCELTHGPPPAPAGPPPPSPPGPTPPPATSPTAEPQPGRKTRM</sequence>
<evidence type="ECO:0000313" key="4">
    <source>
        <dbReference type="Proteomes" id="UP000228934"/>
    </source>
</evidence>
<feature type="region of interest" description="Disordered" evidence="1">
    <location>
        <begin position="249"/>
        <end position="290"/>
    </location>
</feature>
<dbReference type="OrthoDB" id="8190343at2759"/>
<dbReference type="EMBL" id="KZ060090">
    <property type="protein sequence ID" value="PIO12837.1"/>
    <property type="molecule type" value="Genomic_DNA"/>
</dbReference>
<name>A0A2G9QB66_AQUCT</name>
<feature type="region of interest" description="Disordered" evidence="1">
    <location>
        <begin position="109"/>
        <end position="179"/>
    </location>
</feature>
<reference evidence="4" key="1">
    <citation type="journal article" date="2017" name="Nat. Commun.">
        <title>The North American bullfrog draft genome provides insight into hormonal regulation of long noncoding RNA.</title>
        <authorList>
            <person name="Hammond S.A."/>
            <person name="Warren R.L."/>
            <person name="Vandervalk B.P."/>
            <person name="Kucuk E."/>
            <person name="Khan H."/>
            <person name="Gibb E.A."/>
            <person name="Pandoh P."/>
            <person name="Kirk H."/>
            <person name="Zhao Y."/>
            <person name="Jones M."/>
            <person name="Mungall A.J."/>
            <person name="Coope R."/>
            <person name="Pleasance S."/>
            <person name="Moore R.A."/>
            <person name="Holt R.A."/>
            <person name="Round J.M."/>
            <person name="Ohora S."/>
            <person name="Walle B.V."/>
            <person name="Veldhoen N."/>
            <person name="Helbing C.C."/>
            <person name="Birol I."/>
        </authorList>
    </citation>
    <scope>NUCLEOTIDE SEQUENCE [LARGE SCALE GENOMIC DNA]</scope>
</reference>
<feature type="compositionally biased region" description="Pro residues" evidence="1">
    <location>
        <begin position="254"/>
        <end position="276"/>
    </location>
</feature>
<dbReference type="PANTHER" id="PTHR21505:SF8">
    <property type="entry name" value="DPT-YFP REPRESSOR BY OVEREXPRESSION, ISOFORM D-RELATED"/>
    <property type="match status" value="1"/>
</dbReference>
<evidence type="ECO:0000256" key="1">
    <source>
        <dbReference type="SAM" id="MobiDB-lite"/>
    </source>
</evidence>
<dbReference type="AlphaFoldDB" id="A0A2G9QB66"/>
<keyword evidence="4" id="KW-1185">Reference proteome</keyword>
<evidence type="ECO:0000259" key="2">
    <source>
        <dbReference type="PROSITE" id="PS51029"/>
    </source>
</evidence>
<dbReference type="PANTHER" id="PTHR21505">
    <property type="entry name" value="MADF DOMAIN-CONTAINING PROTEIN-RELATED"/>
    <property type="match status" value="1"/>
</dbReference>
<feature type="compositionally biased region" description="Basic and acidic residues" evidence="1">
    <location>
        <begin position="170"/>
        <end position="179"/>
    </location>
</feature>
<evidence type="ECO:0000313" key="3">
    <source>
        <dbReference type="EMBL" id="PIO12837.1"/>
    </source>
</evidence>
<dbReference type="SMART" id="SM00595">
    <property type="entry name" value="MADF"/>
    <property type="match status" value="1"/>
</dbReference>